<accession>A0A6P4YTA2</accession>
<evidence type="ECO:0000259" key="3">
    <source>
        <dbReference type="PROSITE" id="PS50097"/>
    </source>
</evidence>
<dbReference type="Pfam" id="PF07707">
    <property type="entry name" value="BACK"/>
    <property type="match status" value="1"/>
</dbReference>
<dbReference type="InterPro" id="IPR015915">
    <property type="entry name" value="Kelch-typ_b-propeller"/>
</dbReference>
<dbReference type="SUPFAM" id="SSF117281">
    <property type="entry name" value="Kelch motif"/>
    <property type="match status" value="1"/>
</dbReference>
<dbReference type="SMART" id="SM00875">
    <property type="entry name" value="BACK"/>
    <property type="match status" value="1"/>
</dbReference>
<dbReference type="RefSeq" id="XP_019627598.1">
    <property type="nucleotide sequence ID" value="XM_019772039.1"/>
</dbReference>
<dbReference type="InterPro" id="IPR006652">
    <property type="entry name" value="Kelch_1"/>
</dbReference>
<dbReference type="SMART" id="SM00225">
    <property type="entry name" value="BTB"/>
    <property type="match status" value="1"/>
</dbReference>
<keyword evidence="1" id="KW-0880">Kelch repeat</keyword>
<organism evidence="4 5">
    <name type="scientific">Branchiostoma belcheri</name>
    <name type="common">Amphioxus</name>
    <dbReference type="NCBI Taxonomy" id="7741"/>
    <lineage>
        <taxon>Eukaryota</taxon>
        <taxon>Metazoa</taxon>
        <taxon>Chordata</taxon>
        <taxon>Cephalochordata</taxon>
        <taxon>Leptocardii</taxon>
        <taxon>Amphioxiformes</taxon>
        <taxon>Branchiostomatidae</taxon>
        <taxon>Branchiostoma</taxon>
    </lineage>
</organism>
<dbReference type="Proteomes" id="UP000515135">
    <property type="component" value="Unplaced"/>
</dbReference>
<dbReference type="InterPro" id="IPR017096">
    <property type="entry name" value="BTB-kelch_protein"/>
</dbReference>
<dbReference type="OrthoDB" id="6359816at2759"/>
<proteinExistence type="predicted"/>
<dbReference type="Pfam" id="PF00651">
    <property type="entry name" value="BTB"/>
    <property type="match status" value="1"/>
</dbReference>
<dbReference type="KEGG" id="bbel:109472335"/>
<reference evidence="5" key="1">
    <citation type="submission" date="2025-08" db="UniProtKB">
        <authorList>
            <consortium name="RefSeq"/>
        </authorList>
    </citation>
    <scope>IDENTIFICATION</scope>
    <source>
        <tissue evidence="5">Gonad</tissue>
    </source>
</reference>
<dbReference type="Pfam" id="PF01344">
    <property type="entry name" value="Kelch_1"/>
    <property type="match status" value="1"/>
</dbReference>
<evidence type="ECO:0000256" key="2">
    <source>
        <dbReference type="ARBA" id="ARBA00022737"/>
    </source>
</evidence>
<dbReference type="AlphaFoldDB" id="A0A6P4YTA2"/>
<dbReference type="InterPro" id="IPR000210">
    <property type="entry name" value="BTB/POZ_dom"/>
</dbReference>
<dbReference type="Gene3D" id="1.25.40.420">
    <property type="match status" value="1"/>
</dbReference>
<keyword evidence="2" id="KW-0677">Repeat</keyword>
<gene>
    <name evidence="5" type="primary">LOC109472335</name>
</gene>
<dbReference type="PROSITE" id="PS50097">
    <property type="entry name" value="BTB"/>
    <property type="match status" value="1"/>
</dbReference>
<dbReference type="PANTHER" id="PTHR24412:SF499">
    <property type="entry name" value="KELCH REPEAT AND BTB DOMAIN-CONTAINING PROTEIN 8-LIKE ISOFORM X1"/>
    <property type="match status" value="1"/>
</dbReference>
<protein>
    <submittedName>
        <fullName evidence="5">Kelch repeat and BTB domain-containing protein 8-like isoform X1</fullName>
    </submittedName>
</protein>
<name>A0A6P4YTA2_BRABE</name>
<dbReference type="Gene3D" id="3.30.710.10">
    <property type="entry name" value="Potassium Channel Kv1.1, Chain A"/>
    <property type="match status" value="1"/>
</dbReference>
<dbReference type="PANTHER" id="PTHR24412">
    <property type="entry name" value="KELCH PROTEIN"/>
    <property type="match status" value="1"/>
</dbReference>
<dbReference type="Gene3D" id="2.120.10.80">
    <property type="entry name" value="Kelch-type beta propeller"/>
    <property type="match status" value="1"/>
</dbReference>
<evidence type="ECO:0000313" key="5">
    <source>
        <dbReference type="RefSeq" id="XP_019627598.1"/>
    </source>
</evidence>
<feature type="domain" description="BTB" evidence="3">
    <location>
        <begin position="26"/>
        <end position="96"/>
    </location>
</feature>
<dbReference type="SUPFAM" id="SSF54695">
    <property type="entry name" value="POZ domain"/>
    <property type="match status" value="1"/>
</dbReference>
<keyword evidence="4" id="KW-1185">Reference proteome</keyword>
<dbReference type="PIRSF" id="PIRSF037037">
    <property type="entry name" value="Kelch-like_protein_gigaxonin"/>
    <property type="match status" value="1"/>
</dbReference>
<evidence type="ECO:0000256" key="1">
    <source>
        <dbReference type="ARBA" id="ARBA00022441"/>
    </source>
</evidence>
<evidence type="ECO:0000313" key="4">
    <source>
        <dbReference type="Proteomes" id="UP000515135"/>
    </source>
</evidence>
<dbReference type="GeneID" id="109472335"/>
<sequence length="591" mass="67458">MDLTNKKYPKEVLGGLNELRKQAELTDVVLELEGESGASFPCHRAILALCSPYFHRMFTSSYAEAKQERICIQKVSEVAMATILDYAYTGCLQTESDQVQDVMSAARLLQVDFVYHKAAEYMKNHLDMSNCADILMYADMLGDLDLLETSRRYIAFRFSQVVLQPSFLQLPLPLLQSLLNREDLRINSEDDVVQAALRWIEFDKEVRLQHLPALCKSFRHPFVSAKLCEELQSKSPSSDCQLVYSEKTTQRLEQTRTEMQIAVLREISVEFPVKTRCFDLARGTTYIMNMPDNLEGFTMISTAEDELYLAGGVYTGTDGVVMNRLKAIRNSQKKFYQYNHLLDTWEPKCEMMTTRFSCNLVCLDGYIYAIGDGRTNKSAERYDPSCDKWACIPPIPYPMPRTERHCLSSAFCAVALDDSIYVISEKGCYRFNTTENTWSKTADMLEPPLNPQAVAYQGCIYCVDTNDDTLTYVEKYNPEDGAWIHSDNAKTFSCTSLALMLHGDSLYLLTVHFPEDMPYNSHDLYKYQPDTDSWLKQESADIIVTPIKQWMQAHVIEDWLVARMIPTCLGDVSSEVLGQGESDSDDDEYDN</sequence>
<dbReference type="InterPro" id="IPR011333">
    <property type="entry name" value="SKP1/BTB/POZ_sf"/>
</dbReference>
<dbReference type="InterPro" id="IPR011705">
    <property type="entry name" value="BACK"/>
</dbReference>